<accession>A0ACC5R992</accession>
<protein>
    <submittedName>
        <fullName evidence="1">D-ribose pyranase</fullName>
        <ecNumber evidence="1">5.4.99.62</ecNumber>
    </submittedName>
</protein>
<keyword evidence="1" id="KW-0413">Isomerase</keyword>
<evidence type="ECO:0000313" key="1">
    <source>
        <dbReference type="EMBL" id="MBK1869249.1"/>
    </source>
</evidence>
<evidence type="ECO:0000313" key="2">
    <source>
        <dbReference type="Proteomes" id="UP000616151"/>
    </source>
</evidence>
<dbReference type="Proteomes" id="UP000616151">
    <property type="component" value="Unassembled WGS sequence"/>
</dbReference>
<dbReference type="EC" id="5.4.99.62" evidence="1"/>
<dbReference type="EMBL" id="JAENHL010000008">
    <property type="protein sequence ID" value="MBK1869249.1"/>
    <property type="molecule type" value="Genomic_DNA"/>
</dbReference>
<gene>
    <name evidence="1" type="primary">rbsD</name>
    <name evidence="1" type="ORF">JHL16_23010</name>
</gene>
<sequence length="152" mass="16813">MNRNRLLNAELSHAIALMGHGDLMIVCDAGFPIPSSAWRIDLAIAPDLPDLETVLTPIAANLICERVGYADTLPKHNPRLLEKVQRIFKGADFETPKHETILTEMAAKAKVIVRTGAFDPWGNILLYSGVDVPAWFSKDGTVPPDYYAKKMK</sequence>
<organism evidence="1 2">
    <name type="scientific">Taklimakanibacter albus</name>
    <dbReference type="NCBI Taxonomy" id="2800327"/>
    <lineage>
        <taxon>Bacteria</taxon>
        <taxon>Pseudomonadati</taxon>
        <taxon>Pseudomonadota</taxon>
        <taxon>Alphaproteobacteria</taxon>
        <taxon>Hyphomicrobiales</taxon>
        <taxon>Aestuariivirgaceae</taxon>
        <taxon>Taklimakanibacter</taxon>
    </lineage>
</organism>
<name>A0ACC5R992_9HYPH</name>
<reference evidence="1" key="1">
    <citation type="submission" date="2021-01" db="EMBL/GenBank/DDBJ databases">
        <authorList>
            <person name="Sun Q."/>
        </authorList>
    </citation>
    <scope>NUCLEOTIDE SEQUENCE</scope>
    <source>
        <strain evidence="1">YIM B02566</strain>
    </source>
</reference>
<keyword evidence="2" id="KW-1185">Reference proteome</keyword>
<comment type="caution">
    <text evidence="1">The sequence shown here is derived from an EMBL/GenBank/DDBJ whole genome shotgun (WGS) entry which is preliminary data.</text>
</comment>
<proteinExistence type="predicted"/>